<evidence type="ECO:0000313" key="2">
    <source>
        <dbReference type="Proteomes" id="UP000683559"/>
    </source>
</evidence>
<dbReference type="RefSeq" id="WP_217289191.1">
    <property type="nucleotide sequence ID" value="NZ_CP077683.1"/>
</dbReference>
<name>A0ABX8LKU1_9BACT</name>
<gene>
    <name evidence="1" type="ORF">KP001_09040</name>
</gene>
<dbReference type="Proteomes" id="UP000683559">
    <property type="component" value="Chromosome"/>
</dbReference>
<reference evidence="1 2" key="1">
    <citation type="submission" date="2021-06" db="EMBL/GenBank/DDBJ databases">
        <title>Gemonas diversity in paddy soil.</title>
        <authorList>
            <person name="Liu G."/>
        </authorList>
    </citation>
    <scope>NUCLEOTIDE SEQUENCE [LARGE SCALE GENOMIC DNA]</scope>
    <source>
        <strain evidence="1 2">RG2</strain>
    </source>
</reference>
<dbReference type="EMBL" id="CP077683">
    <property type="protein sequence ID" value="QXE92643.1"/>
    <property type="molecule type" value="Genomic_DNA"/>
</dbReference>
<protein>
    <submittedName>
        <fullName evidence="1">Uncharacterized protein</fullName>
    </submittedName>
</protein>
<sequence>MARRRAMRESDREPSRKHVISFRVSDVELENFHDISSKGGPGISDVLREAFGKLVHRYTQTDVVQG</sequence>
<keyword evidence="2" id="KW-1185">Reference proteome</keyword>
<accession>A0ABX8LKU1</accession>
<organism evidence="1 2">
    <name type="scientific">Geomonas subterranea</name>
    <dbReference type="NCBI Taxonomy" id="2847989"/>
    <lineage>
        <taxon>Bacteria</taxon>
        <taxon>Pseudomonadati</taxon>
        <taxon>Thermodesulfobacteriota</taxon>
        <taxon>Desulfuromonadia</taxon>
        <taxon>Geobacterales</taxon>
        <taxon>Geobacteraceae</taxon>
        <taxon>Geomonas</taxon>
    </lineage>
</organism>
<proteinExistence type="predicted"/>
<evidence type="ECO:0000313" key="1">
    <source>
        <dbReference type="EMBL" id="QXE92643.1"/>
    </source>
</evidence>